<sequence length="111" mass="12582">MERLTTLDAYHAFIRAHSIAIIHVSSPTCSVCHAVLPRIKEMVSHFDGVALGHVSIDEVPEIAGELLVFTVPVEVLFFEGKEIQREGRFIDVERIANQLNKMDKVHKITYR</sequence>
<gene>
    <name evidence="2" type="ORF">B5P37_03860</name>
</gene>
<feature type="domain" description="Thioredoxin" evidence="1">
    <location>
        <begin position="6"/>
        <end position="96"/>
    </location>
</feature>
<dbReference type="CDD" id="cd02947">
    <property type="entry name" value="TRX_family"/>
    <property type="match status" value="1"/>
</dbReference>
<organism evidence="2 3">
    <name type="scientific">Staphylococcus lutrae</name>
    <dbReference type="NCBI Taxonomy" id="155085"/>
    <lineage>
        <taxon>Bacteria</taxon>
        <taxon>Bacillati</taxon>
        <taxon>Bacillota</taxon>
        <taxon>Bacilli</taxon>
        <taxon>Bacillales</taxon>
        <taxon>Staphylococcaceae</taxon>
        <taxon>Staphylococcus</taxon>
    </lineage>
</organism>
<dbReference type="Gene3D" id="3.40.30.10">
    <property type="entry name" value="Glutaredoxin"/>
    <property type="match status" value="1"/>
</dbReference>
<dbReference type="AlphaFoldDB" id="A0AAC9WJ64"/>
<dbReference type="InterPro" id="IPR013766">
    <property type="entry name" value="Thioredoxin_domain"/>
</dbReference>
<dbReference type="RefSeq" id="WP_085236984.1">
    <property type="nucleotide sequence ID" value="NZ_CP020773.1"/>
</dbReference>
<dbReference type="InterPro" id="IPR036249">
    <property type="entry name" value="Thioredoxin-like_sf"/>
</dbReference>
<dbReference type="EMBL" id="CP020773">
    <property type="protein sequence ID" value="ARJ50506.1"/>
    <property type="molecule type" value="Genomic_DNA"/>
</dbReference>
<dbReference type="Proteomes" id="UP000242864">
    <property type="component" value="Chromosome"/>
</dbReference>
<reference evidence="2 3" key="1">
    <citation type="submission" date="2017-04" db="EMBL/GenBank/DDBJ databases">
        <authorList>
            <person name="Veseli I.A."/>
            <person name="Tang C."/>
            <person name="Pombert J.-F."/>
        </authorList>
    </citation>
    <scope>NUCLEOTIDE SEQUENCE [LARGE SCALE GENOMIC DNA]</scope>
    <source>
        <strain evidence="2 3">ATCC 700373</strain>
    </source>
</reference>
<dbReference type="SUPFAM" id="SSF52833">
    <property type="entry name" value="Thioredoxin-like"/>
    <property type="match status" value="1"/>
</dbReference>
<evidence type="ECO:0000313" key="2">
    <source>
        <dbReference type="EMBL" id="ARJ50506.1"/>
    </source>
</evidence>
<evidence type="ECO:0000313" key="3">
    <source>
        <dbReference type="Proteomes" id="UP000242864"/>
    </source>
</evidence>
<keyword evidence="3" id="KW-1185">Reference proteome</keyword>
<evidence type="ECO:0000259" key="1">
    <source>
        <dbReference type="Pfam" id="PF00085"/>
    </source>
</evidence>
<dbReference type="KEGG" id="slz:B5P37_03860"/>
<dbReference type="Pfam" id="PF00085">
    <property type="entry name" value="Thioredoxin"/>
    <property type="match status" value="1"/>
</dbReference>
<proteinExistence type="predicted"/>
<protein>
    <submittedName>
        <fullName evidence="2">Thiol reductase thioredoxin</fullName>
    </submittedName>
</protein>
<accession>A0AAC9WJ64</accession>
<name>A0AAC9WJ64_9STAP</name>